<dbReference type="EMBL" id="JAVHNR010000001">
    <property type="protein sequence ID" value="KAK6356041.1"/>
    <property type="molecule type" value="Genomic_DNA"/>
</dbReference>
<evidence type="ECO:0000313" key="3">
    <source>
        <dbReference type="Proteomes" id="UP001313282"/>
    </source>
</evidence>
<feature type="compositionally biased region" description="Basic and acidic residues" evidence="1">
    <location>
        <begin position="19"/>
        <end position="41"/>
    </location>
</feature>
<feature type="compositionally biased region" description="Acidic residues" evidence="1">
    <location>
        <begin position="51"/>
        <end position="61"/>
    </location>
</feature>
<proteinExistence type="predicted"/>
<sequence length="146" mass="16238">MPKIEENSSKCDPTPVTDDSLHQESSPGEKTDEANNSRKEPLAPTMKISNDDDDDDDDDDDSKLSESQHKYINFLTTLSESSGAGISASMITALTNETLGKIPKGDQYAVMLRVVRNIVNRRIIQEHIANMVTSWMNANGEKNIRR</sequence>
<comment type="caution">
    <text evidence="2">The sequence shown here is derived from an EMBL/GenBank/DDBJ whole genome shotgun (WGS) entry which is preliminary data.</text>
</comment>
<gene>
    <name evidence="2" type="ORF">TWF718_000415</name>
</gene>
<name>A0AAN8RRM0_9PEZI</name>
<evidence type="ECO:0000256" key="1">
    <source>
        <dbReference type="SAM" id="MobiDB-lite"/>
    </source>
</evidence>
<evidence type="ECO:0000313" key="2">
    <source>
        <dbReference type="EMBL" id="KAK6356041.1"/>
    </source>
</evidence>
<protein>
    <submittedName>
        <fullName evidence="2">Uncharacterized protein</fullName>
    </submittedName>
</protein>
<dbReference type="AlphaFoldDB" id="A0AAN8RRM0"/>
<reference evidence="2 3" key="1">
    <citation type="submission" date="2019-10" db="EMBL/GenBank/DDBJ databases">
        <authorList>
            <person name="Palmer J.M."/>
        </authorList>
    </citation>
    <scope>NUCLEOTIDE SEQUENCE [LARGE SCALE GENOMIC DNA]</scope>
    <source>
        <strain evidence="2 3">TWF718</strain>
    </source>
</reference>
<accession>A0AAN8RRM0</accession>
<keyword evidence="3" id="KW-1185">Reference proteome</keyword>
<feature type="region of interest" description="Disordered" evidence="1">
    <location>
        <begin position="1"/>
        <end position="67"/>
    </location>
</feature>
<organism evidence="2 3">
    <name type="scientific">Orbilia javanica</name>
    <dbReference type="NCBI Taxonomy" id="47235"/>
    <lineage>
        <taxon>Eukaryota</taxon>
        <taxon>Fungi</taxon>
        <taxon>Dikarya</taxon>
        <taxon>Ascomycota</taxon>
        <taxon>Pezizomycotina</taxon>
        <taxon>Orbiliomycetes</taxon>
        <taxon>Orbiliales</taxon>
        <taxon>Orbiliaceae</taxon>
        <taxon>Orbilia</taxon>
    </lineage>
</organism>
<dbReference type="Proteomes" id="UP001313282">
    <property type="component" value="Unassembled WGS sequence"/>
</dbReference>